<dbReference type="PANTHER" id="PTHR11076:SF33">
    <property type="entry name" value="DNA POLYMERASE KAPPA"/>
    <property type="match status" value="1"/>
</dbReference>
<dbReference type="GO" id="GO:0003887">
    <property type="term" value="F:DNA-directed DNA polymerase activity"/>
    <property type="evidence" value="ECO:0007669"/>
    <property type="project" value="UniProtKB-UniRule"/>
</dbReference>
<keyword evidence="9" id="KW-0963">Cytoplasm</keyword>
<dbReference type="InterPro" id="IPR050116">
    <property type="entry name" value="DNA_polymerase-Y"/>
</dbReference>
<evidence type="ECO:0000256" key="9">
    <source>
        <dbReference type="HAMAP-Rule" id="MF_01113"/>
    </source>
</evidence>
<evidence type="ECO:0000259" key="11">
    <source>
        <dbReference type="PROSITE" id="PS50173"/>
    </source>
</evidence>
<keyword evidence="2 9" id="KW-0515">Mutator protein</keyword>
<feature type="binding site" evidence="9">
    <location>
        <position position="9"/>
    </location>
    <ligand>
        <name>Mg(2+)</name>
        <dbReference type="ChEBI" id="CHEBI:18420"/>
    </ligand>
</feature>
<dbReference type="NCBIfam" id="NF002848">
    <property type="entry name" value="PRK03103.1"/>
    <property type="match status" value="1"/>
</dbReference>
<dbReference type="eggNOG" id="COG0389">
    <property type="taxonomic scope" value="Bacteria"/>
</dbReference>
<dbReference type="InterPro" id="IPR036775">
    <property type="entry name" value="DNA_pol_Y-fam_lit_finger_sf"/>
</dbReference>
<keyword evidence="5 9" id="KW-0479">Metal-binding</keyword>
<dbReference type="STRING" id="398512.Bccel_3560"/>
<evidence type="ECO:0000256" key="10">
    <source>
        <dbReference type="SAM" id="MobiDB-lite"/>
    </source>
</evidence>
<dbReference type="GO" id="GO:0009432">
    <property type="term" value="P:SOS response"/>
    <property type="evidence" value="ECO:0007669"/>
    <property type="project" value="TreeGrafter"/>
</dbReference>
<evidence type="ECO:0000256" key="7">
    <source>
        <dbReference type="ARBA" id="ARBA00022842"/>
    </source>
</evidence>
<dbReference type="SUPFAM" id="SSF100879">
    <property type="entry name" value="Lesion bypass DNA polymerase (Y-family), little finger domain"/>
    <property type="match status" value="1"/>
</dbReference>
<dbReference type="OrthoDB" id="9808813at2"/>
<dbReference type="HAMAP" id="MF_01113">
    <property type="entry name" value="DNApol_IV"/>
    <property type="match status" value="1"/>
</dbReference>
<keyword evidence="13" id="KW-1185">Reference proteome</keyword>
<dbReference type="RefSeq" id="WP_036938437.1">
    <property type="nucleotide sequence ID" value="NZ_JQKC01000007.1"/>
</dbReference>
<dbReference type="PATRIC" id="fig|398512.5.peg.3729"/>
<protein>
    <recommendedName>
        <fullName evidence="9">DNA polymerase IV</fullName>
        <shortName evidence="9">Pol IV</shortName>
        <ecNumber evidence="9">2.7.7.7</ecNumber>
    </recommendedName>
</protein>
<dbReference type="GO" id="GO:0000287">
    <property type="term" value="F:magnesium ion binding"/>
    <property type="evidence" value="ECO:0007669"/>
    <property type="project" value="UniProtKB-UniRule"/>
</dbReference>
<dbReference type="Gene3D" id="3.30.1490.100">
    <property type="entry name" value="DNA polymerase, Y-family, little finger domain"/>
    <property type="match status" value="1"/>
</dbReference>
<dbReference type="Pfam" id="PF11798">
    <property type="entry name" value="IMS_HHH"/>
    <property type="match status" value="1"/>
</dbReference>
<feature type="binding site" evidence="9">
    <location>
        <position position="105"/>
    </location>
    <ligand>
        <name>Mg(2+)</name>
        <dbReference type="ChEBI" id="CHEBI:18420"/>
    </ligand>
</feature>
<proteinExistence type="inferred from homology"/>
<dbReference type="Pfam" id="PF00817">
    <property type="entry name" value="IMS"/>
    <property type="match status" value="1"/>
</dbReference>
<dbReference type="SUPFAM" id="SSF56672">
    <property type="entry name" value="DNA/RNA polymerases"/>
    <property type="match status" value="1"/>
</dbReference>
<dbReference type="Gene3D" id="3.40.1170.60">
    <property type="match status" value="1"/>
</dbReference>
<name>A0A0L6JR22_9FIRM</name>
<feature type="site" description="Substrate discrimination" evidence="9">
    <location>
        <position position="14"/>
    </location>
</feature>
<dbReference type="InterPro" id="IPR024728">
    <property type="entry name" value="PolY_HhH_motif"/>
</dbReference>
<evidence type="ECO:0000256" key="3">
    <source>
        <dbReference type="ARBA" id="ARBA00022679"/>
    </source>
</evidence>
<comment type="similarity">
    <text evidence="1 9">Belongs to the DNA polymerase type-Y family.</text>
</comment>
<dbReference type="NCBIfam" id="NF002492">
    <property type="entry name" value="PRK01810.1"/>
    <property type="match status" value="1"/>
</dbReference>
<gene>
    <name evidence="9" type="primary">dinB</name>
    <name evidence="12" type="ORF">Bccel_3560</name>
</gene>
<keyword evidence="7 9" id="KW-0460">Magnesium</keyword>
<dbReference type="InterPro" id="IPR043128">
    <property type="entry name" value="Rev_trsase/Diguanyl_cyclase"/>
</dbReference>
<feature type="active site" evidence="9">
    <location>
        <position position="106"/>
    </location>
</feature>
<comment type="function">
    <text evidence="9">Poorly processive, error-prone DNA polymerase involved in untargeted mutagenesis. Copies undamaged DNA at stalled replication forks, which arise in vivo from mismatched or misaligned primer ends. These misaligned primers can be extended by PolIV. Exhibits no 3'-5' exonuclease (proofreading) activity. May be involved in translesional synthesis, in conjunction with the beta clamp from PolIII.</text>
</comment>
<keyword evidence="8 9" id="KW-0234">DNA repair</keyword>
<dbReference type="Gene3D" id="3.30.70.270">
    <property type="match status" value="1"/>
</dbReference>
<dbReference type="CDD" id="cd03586">
    <property type="entry name" value="PolY_Pol_IV_kappa"/>
    <property type="match status" value="1"/>
</dbReference>
<dbReference type="AlphaFoldDB" id="A0A0L6JR22"/>
<feature type="domain" description="UmuC" evidence="11">
    <location>
        <begin position="5"/>
        <end position="187"/>
    </location>
</feature>
<keyword evidence="3 9" id="KW-0808">Transferase</keyword>
<evidence type="ECO:0000313" key="12">
    <source>
        <dbReference type="EMBL" id="KNY28286.1"/>
    </source>
</evidence>
<dbReference type="InterPro" id="IPR022880">
    <property type="entry name" value="DNApol_IV"/>
</dbReference>
<evidence type="ECO:0000256" key="1">
    <source>
        <dbReference type="ARBA" id="ARBA00010945"/>
    </source>
</evidence>
<comment type="subunit">
    <text evidence="9">Monomer.</text>
</comment>
<dbReference type="Pfam" id="PF11799">
    <property type="entry name" value="IMS_C"/>
    <property type="match status" value="1"/>
</dbReference>
<comment type="caution">
    <text evidence="12">The sequence shown here is derived from an EMBL/GenBank/DDBJ whole genome shotgun (WGS) entry which is preliminary data.</text>
</comment>
<dbReference type="GO" id="GO:0006261">
    <property type="term" value="P:DNA-templated DNA replication"/>
    <property type="evidence" value="ECO:0007669"/>
    <property type="project" value="UniProtKB-UniRule"/>
</dbReference>
<evidence type="ECO:0000256" key="4">
    <source>
        <dbReference type="ARBA" id="ARBA00022695"/>
    </source>
</evidence>
<keyword evidence="4 9" id="KW-0548">Nucleotidyltransferase</keyword>
<evidence type="ECO:0000256" key="8">
    <source>
        <dbReference type="ARBA" id="ARBA00023204"/>
    </source>
</evidence>
<dbReference type="EMBL" id="LGTC01000001">
    <property type="protein sequence ID" value="KNY28286.1"/>
    <property type="molecule type" value="Genomic_DNA"/>
</dbReference>
<dbReference type="EC" id="2.7.7.7" evidence="9"/>
<dbReference type="GO" id="GO:0005829">
    <property type="term" value="C:cytosol"/>
    <property type="evidence" value="ECO:0007669"/>
    <property type="project" value="TreeGrafter"/>
</dbReference>
<reference evidence="13" key="1">
    <citation type="submission" date="2015-07" db="EMBL/GenBank/DDBJ databases">
        <title>Near-Complete Genome Sequence of the Cellulolytic Bacterium Bacteroides (Pseudobacteroides) cellulosolvens ATCC 35603.</title>
        <authorList>
            <person name="Dassa B."/>
            <person name="Utturkar S.M."/>
            <person name="Klingeman D.M."/>
            <person name="Hurt R.A."/>
            <person name="Keller M."/>
            <person name="Xu J."/>
            <person name="Reddy Y.H.K."/>
            <person name="Borovok I."/>
            <person name="Grinberg I.R."/>
            <person name="Lamed R."/>
            <person name="Zhivin O."/>
            <person name="Bayer E.A."/>
            <person name="Brown S.D."/>
        </authorList>
    </citation>
    <scope>NUCLEOTIDE SEQUENCE [LARGE SCALE GENOMIC DNA]</scope>
    <source>
        <strain evidence="13">DSM 2933</strain>
    </source>
</reference>
<dbReference type="Proteomes" id="UP000036923">
    <property type="component" value="Unassembled WGS sequence"/>
</dbReference>
<dbReference type="Gene3D" id="1.10.150.20">
    <property type="entry name" value="5' to 3' exonuclease, C-terminal subdomain"/>
    <property type="match status" value="1"/>
</dbReference>
<keyword evidence="6 9" id="KW-0227">DNA damage</keyword>
<comment type="subcellular location">
    <subcellularLocation>
        <location evidence="9">Cytoplasm</location>
    </subcellularLocation>
</comment>
<evidence type="ECO:0000256" key="5">
    <source>
        <dbReference type="ARBA" id="ARBA00022723"/>
    </source>
</evidence>
<accession>A0A0L6JR22</accession>
<organism evidence="12 13">
    <name type="scientific">Pseudobacteroides cellulosolvens ATCC 35603 = DSM 2933</name>
    <dbReference type="NCBI Taxonomy" id="398512"/>
    <lineage>
        <taxon>Bacteria</taxon>
        <taxon>Bacillati</taxon>
        <taxon>Bacillota</taxon>
        <taxon>Clostridia</taxon>
        <taxon>Eubacteriales</taxon>
        <taxon>Oscillospiraceae</taxon>
        <taxon>Pseudobacteroides</taxon>
    </lineage>
</organism>
<dbReference type="GO" id="GO:0042276">
    <property type="term" value="P:error-prone translesion synthesis"/>
    <property type="evidence" value="ECO:0007669"/>
    <property type="project" value="TreeGrafter"/>
</dbReference>
<comment type="catalytic activity">
    <reaction evidence="9">
        <text>DNA(n) + a 2'-deoxyribonucleoside 5'-triphosphate = DNA(n+1) + diphosphate</text>
        <dbReference type="Rhea" id="RHEA:22508"/>
        <dbReference type="Rhea" id="RHEA-COMP:17339"/>
        <dbReference type="Rhea" id="RHEA-COMP:17340"/>
        <dbReference type="ChEBI" id="CHEBI:33019"/>
        <dbReference type="ChEBI" id="CHEBI:61560"/>
        <dbReference type="ChEBI" id="CHEBI:173112"/>
        <dbReference type="EC" id="2.7.7.7"/>
    </reaction>
</comment>
<comment type="cofactor">
    <cofactor evidence="9">
        <name>Mg(2+)</name>
        <dbReference type="ChEBI" id="CHEBI:18420"/>
    </cofactor>
    <text evidence="9">Binds 2 magnesium ions per subunit.</text>
</comment>
<dbReference type="InterPro" id="IPR043502">
    <property type="entry name" value="DNA/RNA_pol_sf"/>
</dbReference>
<keyword evidence="9" id="KW-0235">DNA replication</keyword>
<dbReference type="NCBIfam" id="NF002677">
    <property type="entry name" value="PRK02406.1"/>
    <property type="match status" value="1"/>
</dbReference>
<dbReference type="GO" id="GO:0006281">
    <property type="term" value="P:DNA repair"/>
    <property type="evidence" value="ECO:0007669"/>
    <property type="project" value="UniProtKB-UniRule"/>
</dbReference>
<keyword evidence="9" id="KW-0239">DNA-directed DNA polymerase</keyword>
<dbReference type="FunFam" id="3.40.1170.60:FF:000003">
    <property type="entry name" value="DNA polymerase eta"/>
    <property type="match status" value="1"/>
</dbReference>
<keyword evidence="9" id="KW-0238">DNA-binding</keyword>
<dbReference type="PANTHER" id="PTHR11076">
    <property type="entry name" value="DNA REPAIR POLYMERASE UMUC / TRANSFERASE FAMILY MEMBER"/>
    <property type="match status" value="1"/>
</dbReference>
<evidence type="ECO:0000313" key="13">
    <source>
        <dbReference type="Proteomes" id="UP000036923"/>
    </source>
</evidence>
<evidence type="ECO:0000256" key="2">
    <source>
        <dbReference type="ARBA" id="ARBA00022457"/>
    </source>
</evidence>
<dbReference type="GO" id="GO:0003684">
    <property type="term" value="F:damaged DNA binding"/>
    <property type="evidence" value="ECO:0007669"/>
    <property type="project" value="InterPro"/>
</dbReference>
<dbReference type="InterPro" id="IPR001126">
    <property type="entry name" value="UmuC"/>
</dbReference>
<dbReference type="PROSITE" id="PS50173">
    <property type="entry name" value="UMUC"/>
    <property type="match status" value="1"/>
</dbReference>
<sequence>MQKVVFLVDMNAFFISCEMIRNPSLAGKPSAVAGDPKKRAGIILAANYEARAYGVKTAMVIKDALRLCPNLVLVPPDHNYYESKSKQVMDLLSGYTPMVEQNSIDEAYLDMTGTEMLFGKPFEAANQIMNEIKNTLGLWCSIGIAENKFLAKMASEMKKPLGITELWQQDVPHKLWPLSIKSMYGIGVKTAEKLYMLGIQTIGQLAKYDKSILVKKFGKYGNELHDRANGQDTSPVQPHTEGDMKSIGRSTTLPEDITDIEKAKTILMELAEDIGMTARRFGKCGNTVQITIKYSDFESITRQTNVHKTCVTKDIYLAGCNLLEHNWNKFHPVRLLGISLSGFEKDCTEGQLSIFDVVEDIKKDDKHTKHENIDRTLDAIRNRHGFAKIGRAALINSKKKRDL</sequence>
<dbReference type="InterPro" id="IPR017961">
    <property type="entry name" value="DNA_pol_Y-fam_little_finger"/>
</dbReference>
<feature type="region of interest" description="Disordered" evidence="10">
    <location>
        <begin position="227"/>
        <end position="250"/>
    </location>
</feature>
<evidence type="ECO:0000256" key="6">
    <source>
        <dbReference type="ARBA" id="ARBA00022763"/>
    </source>
</evidence>